<dbReference type="Proteomes" id="UP000670092">
    <property type="component" value="Unassembled WGS sequence"/>
</dbReference>
<dbReference type="AlphaFoldDB" id="A0A8H7Z2Z6"/>
<organism evidence="2 3">
    <name type="scientific">Ajellomyces capsulatus</name>
    <name type="common">Darling's disease fungus</name>
    <name type="synonym">Histoplasma capsulatum</name>
    <dbReference type="NCBI Taxonomy" id="5037"/>
    <lineage>
        <taxon>Eukaryota</taxon>
        <taxon>Fungi</taxon>
        <taxon>Dikarya</taxon>
        <taxon>Ascomycota</taxon>
        <taxon>Pezizomycotina</taxon>
        <taxon>Eurotiomycetes</taxon>
        <taxon>Eurotiomycetidae</taxon>
        <taxon>Onygenales</taxon>
        <taxon>Ajellomycetaceae</taxon>
        <taxon>Histoplasma</taxon>
    </lineage>
</organism>
<accession>A0A8H7Z2Z6</accession>
<sequence>MVKANLHPSILRGLQQKRQSQKRRMKKQMLFIVSLKKKNRDKPLKSTHGLGLCRATKTPAFATLKPRPSLQIMHAAVLAPRLPKSNIAC</sequence>
<feature type="region of interest" description="Disordered" evidence="1">
    <location>
        <begin position="1"/>
        <end position="25"/>
    </location>
</feature>
<evidence type="ECO:0000313" key="3">
    <source>
        <dbReference type="Proteomes" id="UP000670092"/>
    </source>
</evidence>
<gene>
    <name evidence="2" type="ORF">I7I52_01105</name>
</gene>
<name>A0A8H7Z2Z6_AJECA</name>
<comment type="caution">
    <text evidence="2">The sequence shown here is derived from an EMBL/GenBank/DDBJ whole genome shotgun (WGS) entry which is preliminary data.</text>
</comment>
<protein>
    <submittedName>
        <fullName evidence="2">Uncharacterized protein</fullName>
    </submittedName>
</protein>
<dbReference type="EMBL" id="JAEVHI010000001">
    <property type="protein sequence ID" value="KAG5303189.1"/>
    <property type="molecule type" value="Genomic_DNA"/>
</dbReference>
<dbReference type="VEuPathDB" id="FungiDB:I7I52_01105"/>
<evidence type="ECO:0000256" key="1">
    <source>
        <dbReference type="SAM" id="MobiDB-lite"/>
    </source>
</evidence>
<proteinExistence type="predicted"/>
<reference evidence="2 3" key="1">
    <citation type="submission" date="2021-01" db="EMBL/GenBank/DDBJ databases">
        <title>Chromosome-level genome assembly of a human fungal pathogen reveals clustering of transcriptionally co-regulated genes.</title>
        <authorList>
            <person name="Voorhies M."/>
            <person name="Cohen S."/>
            <person name="Shea T.P."/>
            <person name="Petrus S."/>
            <person name="Munoz J.F."/>
            <person name="Poplawski S."/>
            <person name="Goldman W.E."/>
            <person name="Michael T."/>
            <person name="Cuomo C.A."/>
            <person name="Sil A."/>
            <person name="Beyhan S."/>
        </authorList>
    </citation>
    <scope>NUCLEOTIDE SEQUENCE [LARGE SCALE GENOMIC DNA]</scope>
    <source>
        <strain evidence="2 3">G184AR</strain>
    </source>
</reference>
<evidence type="ECO:0000313" key="2">
    <source>
        <dbReference type="EMBL" id="KAG5303189.1"/>
    </source>
</evidence>